<keyword evidence="6" id="KW-1185">Reference proteome</keyword>
<keyword evidence="2 3" id="KW-0802">TPR repeat</keyword>
<dbReference type="SUPFAM" id="SSF48439">
    <property type="entry name" value="Protein prenylyltransferase"/>
    <property type="match status" value="1"/>
</dbReference>
<dbReference type="SMART" id="SM00028">
    <property type="entry name" value="TPR"/>
    <property type="match status" value="2"/>
</dbReference>
<proteinExistence type="predicted"/>
<gene>
    <name evidence="5" type="ordered locus">AM1_1134</name>
</gene>
<evidence type="ECO:0000313" key="6">
    <source>
        <dbReference type="Proteomes" id="UP000000268"/>
    </source>
</evidence>
<feature type="chain" id="PRO_5002746635" evidence="4">
    <location>
        <begin position="33"/>
        <end position="233"/>
    </location>
</feature>
<sequence>MKGGDMKCIALRLITLFLAGSIFLNGSSAAMALSSADGHSSHPQGEPSSTFDKAEFLYWFKQCEHLQGQEALAACEQALKINPHVAAAWINHGQKLFNFRQYTKALISFENALLLKPDYSLGLANRCGILTVLGRYPEALDSCDMALIGDQQWGFSGQVLAWNNRGDTLIKLERYEEALASFQKSLAIDPNDVAAQQYRHVVLKKLNRRDHSQPQAPGFIPSQQESQIALVPY</sequence>
<dbReference type="InterPro" id="IPR051685">
    <property type="entry name" value="Ycf3/AcsC/BcsC/TPR_MFPF"/>
</dbReference>
<dbReference type="KEGG" id="amr:AM1_1134"/>
<organism evidence="5 6">
    <name type="scientific">Acaryochloris marina (strain MBIC 11017)</name>
    <dbReference type="NCBI Taxonomy" id="329726"/>
    <lineage>
        <taxon>Bacteria</taxon>
        <taxon>Bacillati</taxon>
        <taxon>Cyanobacteriota</taxon>
        <taxon>Cyanophyceae</taxon>
        <taxon>Acaryochloridales</taxon>
        <taxon>Acaryochloridaceae</taxon>
        <taxon>Acaryochloris</taxon>
    </lineage>
</organism>
<dbReference type="PANTHER" id="PTHR44943:SF8">
    <property type="entry name" value="TPR REPEAT-CONTAINING PROTEIN MJ0263"/>
    <property type="match status" value="1"/>
</dbReference>
<dbReference type="EMBL" id="CP000828">
    <property type="protein sequence ID" value="ABW26173.1"/>
    <property type="molecule type" value="Genomic_DNA"/>
</dbReference>
<feature type="signal peptide" evidence="4">
    <location>
        <begin position="1"/>
        <end position="32"/>
    </location>
</feature>
<accession>B0C2V7</accession>
<dbReference type="Proteomes" id="UP000000268">
    <property type="component" value="Chromosome"/>
</dbReference>
<keyword evidence="4" id="KW-0732">Signal</keyword>
<dbReference type="PROSITE" id="PS50005">
    <property type="entry name" value="TPR"/>
    <property type="match status" value="2"/>
</dbReference>
<dbReference type="OrthoDB" id="570439at2"/>
<name>B0C2V7_ACAM1</name>
<dbReference type="PANTHER" id="PTHR44943">
    <property type="entry name" value="CELLULOSE SYNTHASE OPERON PROTEIN C"/>
    <property type="match status" value="1"/>
</dbReference>
<dbReference type="InterPro" id="IPR011990">
    <property type="entry name" value="TPR-like_helical_dom_sf"/>
</dbReference>
<evidence type="ECO:0000256" key="4">
    <source>
        <dbReference type="SAM" id="SignalP"/>
    </source>
</evidence>
<keyword evidence="1" id="KW-0677">Repeat</keyword>
<evidence type="ECO:0000256" key="3">
    <source>
        <dbReference type="PROSITE-ProRule" id="PRU00339"/>
    </source>
</evidence>
<protein>
    <submittedName>
        <fullName evidence="5">TPR domain protein</fullName>
    </submittedName>
</protein>
<reference evidence="5 6" key="1">
    <citation type="journal article" date="2008" name="Proc. Natl. Acad. Sci. U.S.A.">
        <title>Niche adaptation and genome expansion in the chlorophyll d-producing cyanobacterium Acaryochloris marina.</title>
        <authorList>
            <person name="Swingley W.D."/>
            <person name="Chen M."/>
            <person name="Cheung P.C."/>
            <person name="Conrad A.L."/>
            <person name="Dejesa L.C."/>
            <person name="Hao J."/>
            <person name="Honchak B.M."/>
            <person name="Karbach L.E."/>
            <person name="Kurdoglu A."/>
            <person name="Lahiri S."/>
            <person name="Mastrian S.D."/>
            <person name="Miyashita H."/>
            <person name="Page L."/>
            <person name="Ramakrishna P."/>
            <person name="Satoh S."/>
            <person name="Sattley W.M."/>
            <person name="Shimada Y."/>
            <person name="Taylor H.L."/>
            <person name="Tomo T."/>
            <person name="Tsuchiya T."/>
            <person name="Wang Z.T."/>
            <person name="Raymond J."/>
            <person name="Mimuro M."/>
            <person name="Blankenship R.E."/>
            <person name="Touchman J.W."/>
        </authorList>
    </citation>
    <scope>NUCLEOTIDE SEQUENCE [LARGE SCALE GENOMIC DNA]</scope>
    <source>
        <strain evidence="6">MBIC 11017</strain>
    </source>
</reference>
<dbReference type="AlphaFoldDB" id="B0C2V7"/>
<dbReference type="Gene3D" id="1.25.40.10">
    <property type="entry name" value="Tetratricopeptide repeat domain"/>
    <property type="match status" value="1"/>
</dbReference>
<dbReference type="eggNOG" id="COG0457">
    <property type="taxonomic scope" value="Bacteria"/>
</dbReference>
<feature type="repeat" description="TPR" evidence="3">
    <location>
        <begin position="86"/>
        <end position="119"/>
    </location>
</feature>
<dbReference type="PROSITE" id="PS50293">
    <property type="entry name" value="TPR_REGION"/>
    <property type="match status" value="1"/>
</dbReference>
<evidence type="ECO:0000313" key="5">
    <source>
        <dbReference type="EMBL" id="ABW26173.1"/>
    </source>
</evidence>
<dbReference type="InterPro" id="IPR019734">
    <property type="entry name" value="TPR_rpt"/>
</dbReference>
<dbReference type="HOGENOM" id="CLU_1187841_0_0_3"/>
<evidence type="ECO:0000256" key="1">
    <source>
        <dbReference type="ARBA" id="ARBA00022737"/>
    </source>
</evidence>
<dbReference type="STRING" id="329726.AM1_1134"/>
<dbReference type="Pfam" id="PF00515">
    <property type="entry name" value="TPR_1"/>
    <property type="match status" value="1"/>
</dbReference>
<feature type="repeat" description="TPR" evidence="3">
    <location>
        <begin position="159"/>
        <end position="192"/>
    </location>
</feature>
<evidence type="ECO:0000256" key="2">
    <source>
        <dbReference type="ARBA" id="ARBA00022803"/>
    </source>
</evidence>